<dbReference type="SUPFAM" id="SSF55550">
    <property type="entry name" value="SH2 domain"/>
    <property type="match status" value="1"/>
</dbReference>
<dbReference type="PROSITE" id="PS00109">
    <property type="entry name" value="PROTEIN_KINASE_TYR"/>
    <property type="match status" value="1"/>
</dbReference>
<feature type="region of interest" description="Disordered" evidence="14">
    <location>
        <begin position="1"/>
        <end position="20"/>
    </location>
</feature>
<dbReference type="KEGG" id="tut:107361797"/>
<evidence type="ECO:0000256" key="6">
    <source>
        <dbReference type="ARBA" id="ARBA00022840"/>
    </source>
</evidence>
<evidence type="ECO:0000313" key="19">
    <source>
        <dbReference type="Proteomes" id="UP000015104"/>
    </source>
</evidence>
<sequence length="574" mass="64277">MGNCLSTDNSEKRTGNMGNTCKRDAIHTMDPHRMGNPGFSVNLDGFADSMNPMPNNRSPFTGVGGNCKGITNSNSTSSAQSGAGGGVTCMKGANSNDSGIVRTPSHHLASHSGSHGSHGSNNQQIVIALYNYNAKDEGDLSFRKGDRLIILDDGDPDWWLAKHKVSSQKGYIPRNYVVTEAIETEEWFFGKISRREAEKLMLAGDLPRGTFLIRNSEQTAGAYSLSIRDWEASKGDHVKHYKIKTLDNGGYFVTTRKTFPTLQDLVDYYSEGANGLCHALTKPCPKTKPSYWPNKKDEIERKDLEFLRELGGGNFGKVYYGLYKGHTEVAIKTLKSGTMSPQAFLEEAAIMRKCRHEKLVPLYGVCSQEEPLLIVTEFMCNGSLLDYLRNNREGKNLKLPDLLDMGAQIASGMAYLENQKLIHRDLAARNILVGKNKLVKVADFGLARVIEDSEYTARQGAKFPIKWTAPEAALYGKFSIKSDVWSYGILLYELITHGQVPYPGMHNREVIEQVERGYRMPRPTNCECPESVYSIMLQCWDPEPEKRPTFEFLYGFFDDFFVSTEPSYRDAEEF</sequence>
<dbReference type="EnsemblMetazoa" id="tetur07g01370.1">
    <property type="protein sequence ID" value="tetur07g01370.1"/>
    <property type="gene ID" value="tetur07g01370"/>
</dbReference>
<dbReference type="InterPro" id="IPR017441">
    <property type="entry name" value="Protein_kinase_ATP_BS"/>
</dbReference>
<dbReference type="CDD" id="cd05034">
    <property type="entry name" value="PTKc_Src_like"/>
    <property type="match status" value="1"/>
</dbReference>
<feature type="compositionally biased region" description="Low complexity" evidence="14">
    <location>
        <begin position="110"/>
        <end position="120"/>
    </location>
</feature>
<dbReference type="InterPro" id="IPR008266">
    <property type="entry name" value="Tyr_kinase_AS"/>
</dbReference>
<dbReference type="GO" id="GO:0030036">
    <property type="term" value="P:actin cytoskeleton organization"/>
    <property type="evidence" value="ECO:0007669"/>
    <property type="project" value="UniProtKB-ARBA"/>
</dbReference>
<dbReference type="EMBL" id="CAEY01001875">
    <property type="status" value="NOT_ANNOTATED_CDS"/>
    <property type="molecule type" value="Genomic_DNA"/>
</dbReference>
<organism evidence="18 19">
    <name type="scientific">Tetranychus urticae</name>
    <name type="common">Two-spotted spider mite</name>
    <dbReference type="NCBI Taxonomy" id="32264"/>
    <lineage>
        <taxon>Eukaryota</taxon>
        <taxon>Metazoa</taxon>
        <taxon>Ecdysozoa</taxon>
        <taxon>Arthropoda</taxon>
        <taxon>Chelicerata</taxon>
        <taxon>Arachnida</taxon>
        <taxon>Acari</taxon>
        <taxon>Acariformes</taxon>
        <taxon>Trombidiformes</taxon>
        <taxon>Prostigmata</taxon>
        <taxon>Eleutherengona</taxon>
        <taxon>Raphignathae</taxon>
        <taxon>Tetranychoidea</taxon>
        <taxon>Tetranychidae</taxon>
        <taxon>Tetranychus</taxon>
    </lineage>
</organism>
<evidence type="ECO:0000256" key="4">
    <source>
        <dbReference type="ARBA" id="ARBA00022741"/>
    </source>
</evidence>
<keyword evidence="7 10" id="KW-0727">SH2 domain</keyword>
<dbReference type="InterPro" id="IPR036860">
    <property type="entry name" value="SH2_dom_sf"/>
</dbReference>
<dbReference type="SMART" id="SM00252">
    <property type="entry name" value="SH2"/>
    <property type="match status" value="1"/>
</dbReference>
<proteinExistence type="inferred from homology"/>
<keyword evidence="8 13" id="KW-0829">Tyrosine-protein kinase</keyword>
<evidence type="ECO:0000256" key="8">
    <source>
        <dbReference type="ARBA" id="ARBA00023137"/>
    </source>
</evidence>
<dbReference type="GO" id="GO:0005524">
    <property type="term" value="F:ATP binding"/>
    <property type="evidence" value="ECO:0007669"/>
    <property type="project" value="UniProtKB-UniRule"/>
</dbReference>
<reference evidence="19" key="1">
    <citation type="submission" date="2011-08" db="EMBL/GenBank/DDBJ databases">
        <authorList>
            <person name="Rombauts S."/>
        </authorList>
    </citation>
    <scope>NUCLEOTIDE SEQUENCE</scope>
    <source>
        <strain evidence="19">London</strain>
    </source>
</reference>
<dbReference type="EC" id="2.7.10.2" evidence="13"/>
<feature type="domain" description="Protein kinase" evidence="17">
    <location>
        <begin position="304"/>
        <end position="561"/>
    </location>
</feature>
<name>T1K8H7_TETUR</name>
<dbReference type="SMART" id="SM00219">
    <property type="entry name" value="TyrKc"/>
    <property type="match status" value="1"/>
</dbReference>
<keyword evidence="1 11" id="KW-0728">SH3 domain</keyword>
<dbReference type="InterPro" id="IPR050198">
    <property type="entry name" value="Non-receptor_tyrosine_kinases"/>
</dbReference>
<evidence type="ECO:0000259" key="17">
    <source>
        <dbReference type="PROSITE" id="PS50011"/>
    </source>
</evidence>
<dbReference type="PROSITE" id="PS50011">
    <property type="entry name" value="PROTEIN_KINASE_DOM"/>
    <property type="match status" value="1"/>
</dbReference>
<comment type="similarity">
    <text evidence="13">Belongs to the protein kinase superfamily. Tyr protein kinase family.</text>
</comment>
<evidence type="ECO:0000256" key="11">
    <source>
        <dbReference type="PROSITE-ProRule" id="PRU00192"/>
    </source>
</evidence>
<dbReference type="CDD" id="cd11845">
    <property type="entry name" value="SH3_Src_like"/>
    <property type="match status" value="1"/>
</dbReference>
<dbReference type="Gene3D" id="3.30.505.10">
    <property type="entry name" value="SH2 domain"/>
    <property type="match status" value="1"/>
</dbReference>
<dbReference type="FunFam" id="3.30.200.20:FF:000053">
    <property type="entry name" value="Tyrosine-protein kinase"/>
    <property type="match status" value="1"/>
</dbReference>
<keyword evidence="2" id="KW-0597">Phosphoprotein</keyword>
<evidence type="ECO:0000256" key="2">
    <source>
        <dbReference type="ARBA" id="ARBA00022553"/>
    </source>
</evidence>
<keyword evidence="19" id="KW-1185">Reference proteome</keyword>
<protein>
    <recommendedName>
        <fullName evidence="13">Tyrosine-protein kinase</fullName>
        <ecNumber evidence="13">2.7.10.2</ecNumber>
    </recommendedName>
</protein>
<dbReference type="Pfam" id="PF00018">
    <property type="entry name" value="SH3_1"/>
    <property type="match status" value="1"/>
</dbReference>
<dbReference type="PRINTS" id="PR00109">
    <property type="entry name" value="TYRKINASE"/>
</dbReference>
<reference evidence="18" key="2">
    <citation type="submission" date="2015-06" db="UniProtKB">
        <authorList>
            <consortium name="EnsemblMetazoa"/>
        </authorList>
    </citation>
    <scope>IDENTIFICATION</scope>
</reference>
<dbReference type="PANTHER" id="PTHR24418">
    <property type="entry name" value="TYROSINE-PROTEIN KINASE"/>
    <property type="match status" value="1"/>
</dbReference>
<dbReference type="InterPro" id="IPR000719">
    <property type="entry name" value="Prot_kinase_dom"/>
</dbReference>
<dbReference type="PROSITE" id="PS50001">
    <property type="entry name" value="SH2"/>
    <property type="match status" value="1"/>
</dbReference>
<dbReference type="SUPFAM" id="SSF56112">
    <property type="entry name" value="Protein kinase-like (PK-like)"/>
    <property type="match status" value="1"/>
</dbReference>
<accession>T1K8H7</accession>
<dbReference type="GO" id="GO:0004715">
    <property type="term" value="F:non-membrane spanning protein tyrosine kinase activity"/>
    <property type="evidence" value="ECO:0007669"/>
    <property type="project" value="UniProtKB-EC"/>
</dbReference>
<feature type="domain" description="SH3" evidence="16">
    <location>
        <begin position="121"/>
        <end position="182"/>
    </location>
</feature>
<dbReference type="FunFam" id="1.10.510.10:FF:000399">
    <property type="entry name" value="Tyrosine-protein kinase"/>
    <property type="match status" value="1"/>
</dbReference>
<dbReference type="PROSITE" id="PS50002">
    <property type="entry name" value="SH3"/>
    <property type="match status" value="1"/>
</dbReference>
<dbReference type="OrthoDB" id="28230at2759"/>
<feature type="domain" description="SH2" evidence="15">
    <location>
        <begin position="187"/>
        <end position="284"/>
    </location>
</feature>
<dbReference type="OMA" id="RRPTFDY"/>
<evidence type="ECO:0000256" key="13">
    <source>
        <dbReference type="RuleBase" id="RU362096"/>
    </source>
</evidence>
<dbReference type="InterPro" id="IPR001245">
    <property type="entry name" value="Ser-Thr/Tyr_kinase_cat_dom"/>
</dbReference>
<dbReference type="InterPro" id="IPR000980">
    <property type="entry name" value="SH2"/>
</dbReference>
<dbReference type="SUPFAM" id="SSF50044">
    <property type="entry name" value="SH3-domain"/>
    <property type="match status" value="1"/>
</dbReference>
<evidence type="ECO:0000259" key="16">
    <source>
        <dbReference type="PROSITE" id="PS50002"/>
    </source>
</evidence>
<feature type="region of interest" description="Disordered" evidence="14">
    <location>
        <begin position="95"/>
        <end position="120"/>
    </location>
</feature>
<feature type="binding site" evidence="12">
    <location>
        <position position="332"/>
    </location>
    <ligand>
        <name>ATP</name>
        <dbReference type="ChEBI" id="CHEBI:30616"/>
    </ligand>
</feature>
<dbReference type="Gene3D" id="1.10.510.10">
    <property type="entry name" value="Transferase(Phosphotransferase) domain 1"/>
    <property type="match status" value="1"/>
</dbReference>
<keyword evidence="5 13" id="KW-0418">Kinase</keyword>
<dbReference type="PRINTS" id="PR00401">
    <property type="entry name" value="SH2DOMAIN"/>
</dbReference>
<evidence type="ECO:0000256" key="1">
    <source>
        <dbReference type="ARBA" id="ARBA00022443"/>
    </source>
</evidence>
<dbReference type="STRING" id="32264.T1K8H7"/>
<dbReference type="CDD" id="cd09933">
    <property type="entry name" value="SH2_Src_family"/>
    <property type="match status" value="1"/>
</dbReference>
<dbReference type="AlphaFoldDB" id="T1K8H7"/>
<evidence type="ECO:0000256" key="3">
    <source>
        <dbReference type="ARBA" id="ARBA00022679"/>
    </source>
</evidence>
<evidence type="ECO:0000256" key="7">
    <source>
        <dbReference type="ARBA" id="ARBA00022999"/>
    </source>
</evidence>
<dbReference type="Gene3D" id="2.30.30.40">
    <property type="entry name" value="SH3 Domains"/>
    <property type="match status" value="1"/>
</dbReference>
<evidence type="ECO:0000256" key="12">
    <source>
        <dbReference type="PROSITE-ProRule" id="PRU10141"/>
    </source>
</evidence>
<evidence type="ECO:0000256" key="14">
    <source>
        <dbReference type="SAM" id="MobiDB-lite"/>
    </source>
</evidence>
<dbReference type="InterPro" id="IPR020635">
    <property type="entry name" value="Tyr_kinase_cat_dom"/>
</dbReference>
<dbReference type="HOGENOM" id="CLU_000288_7_2_1"/>
<keyword evidence="3 13" id="KW-0808">Transferase</keyword>
<gene>
    <name evidence="18" type="primary">107361797</name>
</gene>
<dbReference type="GO" id="GO:0007435">
    <property type="term" value="P:salivary gland morphogenesis"/>
    <property type="evidence" value="ECO:0007669"/>
    <property type="project" value="UniProtKB-ARBA"/>
</dbReference>
<evidence type="ECO:0000313" key="18">
    <source>
        <dbReference type="EnsemblMetazoa" id="tetur07g01370.1"/>
    </source>
</evidence>
<dbReference type="eggNOG" id="KOG0197">
    <property type="taxonomic scope" value="Eukaryota"/>
</dbReference>
<keyword evidence="4 12" id="KW-0547">Nucleotide-binding</keyword>
<dbReference type="InterPro" id="IPR001452">
    <property type="entry name" value="SH3_domain"/>
</dbReference>
<dbReference type="InterPro" id="IPR036028">
    <property type="entry name" value="SH3-like_dom_sf"/>
</dbReference>
<evidence type="ECO:0000256" key="9">
    <source>
        <dbReference type="ARBA" id="ARBA00051245"/>
    </source>
</evidence>
<dbReference type="Pfam" id="PF07714">
    <property type="entry name" value="PK_Tyr_Ser-Thr"/>
    <property type="match status" value="1"/>
</dbReference>
<dbReference type="Pfam" id="PF00017">
    <property type="entry name" value="SH2"/>
    <property type="match status" value="1"/>
</dbReference>
<dbReference type="PROSITE" id="PS00107">
    <property type="entry name" value="PROTEIN_KINASE_ATP"/>
    <property type="match status" value="1"/>
</dbReference>
<keyword evidence="6 12" id="KW-0067">ATP-binding</keyword>
<dbReference type="PRINTS" id="PR00452">
    <property type="entry name" value="SH3DOMAIN"/>
</dbReference>
<dbReference type="InterPro" id="IPR011009">
    <property type="entry name" value="Kinase-like_dom_sf"/>
</dbReference>
<dbReference type="Proteomes" id="UP000015104">
    <property type="component" value="Unassembled WGS sequence"/>
</dbReference>
<comment type="catalytic activity">
    <reaction evidence="9 13">
        <text>L-tyrosyl-[protein] + ATP = O-phospho-L-tyrosyl-[protein] + ADP + H(+)</text>
        <dbReference type="Rhea" id="RHEA:10596"/>
        <dbReference type="Rhea" id="RHEA-COMP:10136"/>
        <dbReference type="Rhea" id="RHEA-COMP:20101"/>
        <dbReference type="ChEBI" id="CHEBI:15378"/>
        <dbReference type="ChEBI" id="CHEBI:30616"/>
        <dbReference type="ChEBI" id="CHEBI:46858"/>
        <dbReference type="ChEBI" id="CHEBI:61978"/>
        <dbReference type="ChEBI" id="CHEBI:456216"/>
        <dbReference type="EC" id="2.7.10.2"/>
    </reaction>
</comment>
<dbReference type="FunFam" id="3.30.505.10:FF:000001">
    <property type="entry name" value="Tyrosine-protein kinase"/>
    <property type="match status" value="1"/>
</dbReference>
<evidence type="ECO:0000259" key="15">
    <source>
        <dbReference type="PROSITE" id="PS50001"/>
    </source>
</evidence>
<evidence type="ECO:0000256" key="10">
    <source>
        <dbReference type="PROSITE-ProRule" id="PRU00191"/>
    </source>
</evidence>
<evidence type="ECO:0000256" key="5">
    <source>
        <dbReference type="ARBA" id="ARBA00022777"/>
    </source>
</evidence>
<dbReference type="GO" id="GO:0048468">
    <property type="term" value="P:cell development"/>
    <property type="evidence" value="ECO:0007669"/>
    <property type="project" value="UniProtKB-ARBA"/>
</dbReference>
<dbReference type="SMART" id="SM00326">
    <property type="entry name" value="SH3"/>
    <property type="match status" value="1"/>
</dbReference>
<dbReference type="GO" id="GO:0002009">
    <property type="term" value="P:morphogenesis of an epithelium"/>
    <property type="evidence" value="ECO:0007669"/>
    <property type="project" value="UniProtKB-ARBA"/>
</dbReference>